<evidence type="ECO:0000256" key="1">
    <source>
        <dbReference type="SAM" id="MobiDB-lite"/>
    </source>
</evidence>
<organism evidence="2">
    <name type="scientific">marine sediment metagenome</name>
    <dbReference type="NCBI Taxonomy" id="412755"/>
    <lineage>
        <taxon>unclassified sequences</taxon>
        <taxon>metagenomes</taxon>
        <taxon>ecological metagenomes</taxon>
    </lineage>
</organism>
<proteinExistence type="predicted"/>
<name>A0A0F9TYT0_9ZZZZ</name>
<feature type="region of interest" description="Disordered" evidence="1">
    <location>
        <begin position="300"/>
        <end position="322"/>
    </location>
</feature>
<protein>
    <submittedName>
        <fullName evidence="2">Uncharacterized protein</fullName>
    </submittedName>
</protein>
<feature type="compositionally biased region" description="Polar residues" evidence="1">
    <location>
        <begin position="312"/>
        <end position="322"/>
    </location>
</feature>
<dbReference type="EMBL" id="LAZR01000171">
    <property type="protein sequence ID" value="KKN84469.1"/>
    <property type="molecule type" value="Genomic_DNA"/>
</dbReference>
<feature type="compositionally biased region" description="Polar residues" evidence="1">
    <location>
        <begin position="249"/>
        <end position="258"/>
    </location>
</feature>
<gene>
    <name evidence="2" type="ORF">LCGC14_0289310</name>
</gene>
<feature type="region of interest" description="Disordered" evidence="1">
    <location>
        <begin position="223"/>
        <end position="258"/>
    </location>
</feature>
<accession>A0A0F9TYT0</accession>
<feature type="compositionally biased region" description="Polar residues" evidence="1">
    <location>
        <begin position="64"/>
        <end position="80"/>
    </location>
</feature>
<dbReference type="AlphaFoldDB" id="A0A0F9TYT0"/>
<feature type="region of interest" description="Disordered" evidence="1">
    <location>
        <begin position="55"/>
        <end position="80"/>
    </location>
</feature>
<sequence>MPHGGRSTQELFAAGVTDAGMLQHALFEEGQATSGEDMESLLDCISAGNSVDECMDADAGDDGQATSSTGTRTEDSQVQEQLTGTEKITSEEVISQLNREYFEVETPEKFLDTFMNAFAGFALSASEAGLEGGDLATMLDPGSGFMQTMLTEYIGRQAQIAASGENPYESVGVGGGEEFLGERTGDVSRTDIRRMTRVEAEQQLRRDGKSVTTESIQSAIDEDFRSQQSALTTTSTEETKTETDTSTEQISSSEFTETEQVFSRNRLDQVFKFSPTDFLKGRFNAEELDESAVGRIATEIRASAPRRRPIGGTQTSISARRA</sequence>
<reference evidence="2" key="1">
    <citation type="journal article" date="2015" name="Nature">
        <title>Complex archaea that bridge the gap between prokaryotes and eukaryotes.</title>
        <authorList>
            <person name="Spang A."/>
            <person name="Saw J.H."/>
            <person name="Jorgensen S.L."/>
            <person name="Zaremba-Niedzwiedzka K."/>
            <person name="Martijn J."/>
            <person name="Lind A.E."/>
            <person name="van Eijk R."/>
            <person name="Schleper C."/>
            <person name="Guy L."/>
            <person name="Ettema T.J."/>
        </authorList>
    </citation>
    <scope>NUCLEOTIDE SEQUENCE</scope>
</reference>
<comment type="caution">
    <text evidence="2">The sequence shown here is derived from an EMBL/GenBank/DDBJ whole genome shotgun (WGS) entry which is preliminary data.</text>
</comment>
<evidence type="ECO:0000313" key="2">
    <source>
        <dbReference type="EMBL" id="KKN84469.1"/>
    </source>
</evidence>